<dbReference type="Pfam" id="PF00226">
    <property type="entry name" value="DnaJ"/>
    <property type="match status" value="1"/>
</dbReference>
<organism evidence="3 4">
    <name type="scientific">Popillia japonica</name>
    <name type="common">Japanese beetle</name>
    <dbReference type="NCBI Taxonomy" id="7064"/>
    <lineage>
        <taxon>Eukaryota</taxon>
        <taxon>Metazoa</taxon>
        <taxon>Ecdysozoa</taxon>
        <taxon>Arthropoda</taxon>
        <taxon>Hexapoda</taxon>
        <taxon>Insecta</taxon>
        <taxon>Pterygota</taxon>
        <taxon>Neoptera</taxon>
        <taxon>Endopterygota</taxon>
        <taxon>Coleoptera</taxon>
        <taxon>Polyphaga</taxon>
        <taxon>Scarabaeiformia</taxon>
        <taxon>Scarabaeidae</taxon>
        <taxon>Rutelinae</taxon>
        <taxon>Popillia</taxon>
    </lineage>
</organism>
<dbReference type="AlphaFoldDB" id="A0AAW1N1C9"/>
<protein>
    <submittedName>
        <fullName evidence="3">DnaJ domain</fullName>
    </submittedName>
</protein>
<dbReference type="InterPro" id="IPR001623">
    <property type="entry name" value="DnaJ_domain"/>
</dbReference>
<keyword evidence="4" id="KW-1185">Reference proteome</keyword>
<keyword evidence="1" id="KW-0143">Chaperone</keyword>
<comment type="caution">
    <text evidence="3">The sequence shown here is derived from an EMBL/GenBank/DDBJ whole genome shotgun (WGS) entry which is preliminary data.</text>
</comment>
<dbReference type="CDD" id="cd06257">
    <property type="entry name" value="DnaJ"/>
    <property type="match status" value="1"/>
</dbReference>
<dbReference type="PANTHER" id="PTHR44145">
    <property type="entry name" value="DNAJ HOMOLOG SUBFAMILY A MEMBER 3, MITOCHONDRIAL"/>
    <property type="match status" value="1"/>
</dbReference>
<evidence type="ECO:0000313" key="4">
    <source>
        <dbReference type="Proteomes" id="UP001458880"/>
    </source>
</evidence>
<dbReference type="GO" id="GO:0007005">
    <property type="term" value="P:mitochondrion organization"/>
    <property type="evidence" value="ECO:0007669"/>
    <property type="project" value="TreeGrafter"/>
</dbReference>
<dbReference type="InterPro" id="IPR051938">
    <property type="entry name" value="Apopto_cytoskel_mod"/>
</dbReference>
<dbReference type="GO" id="GO:0005739">
    <property type="term" value="C:mitochondrion"/>
    <property type="evidence" value="ECO:0007669"/>
    <property type="project" value="TreeGrafter"/>
</dbReference>
<dbReference type="PRINTS" id="PR00625">
    <property type="entry name" value="JDOMAIN"/>
</dbReference>
<evidence type="ECO:0000259" key="2">
    <source>
        <dbReference type="PROSITE" id="PS50076"/>
    </source>
</evidence>
<accession>A0AAW1N1C9</accession>
<name>A0AAW1N1C9_POPJA</name>
<dbReference type="Proteomes" id="UP001458880">
    <property type="component" value="Unassembled WGS sequence"/>
</dbReference>
<dbReference type="SMART" id="SM00271">
    <property type="entry name" value="DnaJ"/>
    <property type="match status" value="1"/>
</dbReference>
<sequence>MMSNSIEDVPGIISTILTTTVRQAQLIIILVRDYYEILGHNKNASSAQLKRAYYQLAKKYHPDVNKNDPTVAKKFQSISEAYKVLCDANKRKQYDTWESTSEQMGDKSDTRFPSHEGFNHNWSYQSKVDPEKLLKKHLEILGIR</sequence>
<dbReference type="GO" id="GO:0043066">
    <property type="term" value="P:negative regulation of apoptotic process"/>
    <property type="evidence" value="ECO:0007669"/>
    <property type="project" value="TreeGrafter"/>
</dbReference>
<reference evidence="3 4" key="1">
    <citation type="journal article" date="2024" name="BMC Genomics">
        <title>De novo assembly and annotation of Popillia japonica's genome with initial clues to its potential as an invasive pest.</title>
        <authorList>
            <person name="Cucini C."/>
            <person name="Boschi S."/>
            <person name="Funari R."/>
            <person name="Cardaioli E."/>
            <person name="Iannotti N."/>
            <person name="Marturano G."/>
            <person name="Paoli F."/>
            <person name="Bruttini M."/>
            <person name="Carapelli A."/>
            <person name="Frati F."/>
            <person name="Nardi F."/>
        </authorList>
    </citation>
    <scope>NUCLEOTIDE SEQUENCE [LARGE SCALE GENOMIC DNA]</scope>
    <source>
        <strain evidence="3">DMR45628</strain>
    </source>
</reference>
<proteinExistence type="predicted"/>
<feature type="domain" description="J" evidence="2">
    <location>
        <begin position="33"/>
        <end position="98"/>
    </location>
</feature>
<dbReference type="EMBL" id="JASPKY010000020">
    <property type="protein sequence ID" value="KAK9752413.1"/>
    <property type="molecule type" value="Genomic_DNA"/>
</dbReference>
<dbReference type="InterPro" id="IPR036869">
    <property type="entry name" value="J_dom_sf"/>
</dbReference>
<dbReference type="PANTHER" id="PTHR44145:SF3">
    <property type="entry name" value="DNAJ HOMOLOG SUBFAMILY A MEMBER 3, MITOCHONDRIAL"/>
    <property type="match status" value="1"/>
</dbReference>
<evidence type="ECO:0000313" key="3">
    <source>
        <dbReference type="EMBL" id="KAK9752413.1"/>
    </source>
</evidence>
<evidence type="ECO:0000256" key="1">
    <source>
        <dbReference type="ARBA" id="ARBA00023186"/>
    </source>
</evidence>
<dbReference type="Gene3D" id="1.10.287.110">
    <property type="entry name" value="DnaJ domain"/>
    <property type="match status" value="1"/>
</dbReference>
<gene>
    <name evidence="3" type="ORF">QE152_g4195</name>
</gene>
<dbReference type="PROSITE" id="PS50076">
    <property type="entry name" value="DNAJ_2"/>
    <property type="match status" value="1"/>
</dbReference>
<dbReference type="SUPFAM" id="SSF46565">
    <property type="entry name" value="Chaperone J-domain"/>
    <property type="match status" value="1"/>
</dbReference>